<dbReference type="Proteomes" id="UP000651050">
    <property type="component" value="Unassembled WGS sequence"/>
</dbReference>
<dbReference type="InterPro" id="IPR038573">
    <property type="entry name" value="BrnT_sf"/>
</dbReference>
<evidence type="ECO:0000313" key="2">
    <source>
        <dbReference type="Proteomes" id="UP000651050"/>
    </source>
</evidence>
<dbReference type="AlphaFoldDB" id="A0A931H2X8"/>
<dbReference type="Gene3D" id="3.10.450.530">
    <property type="entry name" value="Ribonuclease toxin, BrnT, of type II toxin-antitoxin system"/>
    <property type="match status" value="1"/>
</dbReference>
<dbReference type="EMBL" id="JADWYS010000001">
    <property type="protein sequence ID" value="MBG9387592.1"/>
    <property type="molecule type" value="Genomic_DNA"/>
</dbReference>
<sequence>MNFEWDDGKNAANLAKHHVSFFEAQFAFADPHRVITKDLDHSRVEERFYCLGKVTGGVLTVRFTYRKGVIRIIGAGFWRKGKAVYEKENHLHR</sequence>
<dbReference type="RefSeq" id="WP_196985505.1">
    <property type="nucleotide sequence ID" value="NZ_JADWYS010000001.1"/>
</dbReference>
<reference evidence="1" key="1">
    <citation type="submission" date="2020-11" db="EMBL/GenBank/DDBJ databases">
        <title>Bacterial whole genome sequence for Caenimonas sp. DR4.4.</title>
        <authorList>
            <person name="Le V."/>
            <person name="Ko S.-R."/>
            <person name="Ahn C.-Y."/>
            <person name="Oh H.-M."/>
        </authorList>
    </citation>
    <scope>NUCLEOTIDE SEQUENCE</scope>
    <source>
        <strain evidence="1">DR4.4</strain>
    </source>
</reference>
<dbReference type="Pfam" id="PF04365">
    <property type="entry name" value="BrnT_toxin"/>
    <property type="match status" value="1"/>
</dbReference>
<proteinExistence type="predicted"/>
<accession>A0A931H2X8</accession>
<comment type="caution">
    <text evidence="1">The sequence shown here is derived from an EMBL/GenBank/DDBJ whole genome shotgun (WGS) entry which is preliminary data.</text>
</comment>
<dbReference type="InterPro" id="IPR007460">
    <property type="entry name" value="BrnT_toxin"/>
</dbReference>
<evidence type="ECO:0000313" key="1">
    <source>
        <dbReference type="EMBL" id="MBG9387592.1"/>
    </source>
</evidence>
<name>A0A931H2X8_9BURK</name>
<keyword evidence="2" id="KW-1185">Reference proteome</keyword>
<organism evidence="1 2">
    <name type="scientific">Caenimonas aquaedulcis</name>
    <dbReference type="NCBI Taxonomy" id="2793270"/>
    <lineage>
        <taxon>Bacteria</taxon>
        <taxon>Pseudomonadati</taxon>
        <taxon>Pseudomonadota</taxon>
        <taxon>Betaproteobacteria</taxon>
        <taxon>Burkholderiales</taxon>
        <taxon>Comamonadaceae</taxon>
        <taxon>Caenimonas</taxon>
    </lineage>
</organism>
<gene>
    <name evidence="1" type="ORF">I5803_06155</name>
</gene>
<protein>
    <submittedName>
        <fullName evidence="1">BrnT family toxin</fullName>
    </submittedName>
</protein>